<evidence type="ECO:0000313" key="6">
    <source>
        <dbReference type="Proteomes" id="UP000250235"/>
    </source>
</evidence>
<dbReference type="InterPro" id="IPR001878">
    <property type="entry name" value="Znf_CCHC"/>
</dbReference>
<dbReference type="EMBL" id="KV013966">
    <property type="protein sequence ID" value="KZV23040.1"/>
    <property type="molecule type" value="Genomic_DNA"/>
</dbReference>
<dbReference type="GO" id="GO:0003676">
    <property type="term" value="F:nucleic acid binding"/>
    <property type="evidence" value="ECO:0007669"/>
    <property type="project" value="InterPro"/>
</dbReference>
<dbReference type="PANTHER" id="PTHR35317">
    <property type="entry name" value="OS04G0629600 PROTEIN"/>
    <property type="match status" value="1"/>
</dbReference>
<feature type="compositionally biased region" description="Low complexity" evidence="3">
    <location>
        <begin position="300"/>
        <end position="310"/>
    </location>
</feature>
<keyword evidence="2" id="KW-0175">Coiled coil</keyword>
<evidence type="ECO:0000259" key="4">
    <source>
        <dbReference type="PROSITE" id="PS50158"/>
    </source>
</evidence>
<dbReference type="Pfam" id="PF14223">
    <property type="entry name" value="Retrotran_gag_2"/>
    <property type="match status" value="1"/>
</dbReference>
<evidence type="ECO:0000313" key="5">
    <source>
        <dbReference type="EMBL" id="KZV23040.1"/>
    </source>
</evidence>
<dbReference type="PANTHER" id="PTHR35317:SF31">
    <property type="entry name" value="DUF4219 DOMAIN-CONTAINING PROTEIN"/>
    <property type="match status" value="1"/>
</dbReference>
<feature type="coiled-coil region" evidence="2">
    <location>
        <begin position="346"/>
        <end position="422"/>
    </location>
</feature>
<feature type="region of interest" description="Disordered" evidence="3">
    <location>
        <begin position="209"/>
        <end position="283"/>
    </location>
</feature>
<dbReference type="Proteomes" id="UP000250235">
    <property type="component" value="Unassembled WGS sequence"/>
</dbReference>
<feature type="compositionally biased region" description="Basic and acidic residues" evidence="3">
    <location>
        <begin position="212"/>
        <end position="268"/>
    </location>
</feature>
<gene>
    <name evidence="5" type="ORF">F511_28800</name>
</gene>
<dbReference type="SUPFAM" id="SSF57756">
    <property type="entry name" value="Retrovirus zinc finger-like domains"/>
    <property type="match status" value="1"/>
</dbReference>
<dbReference type="Pfam" id="PF00098">
    <property type="entry name" value="zf-CCHC"/>
    <property type="match status" value="1"/>
</dbReference>
<dbReference type="SMART" id="SM00343">
    <property type="entry name" value="ZnF_C2HC"/>
    <property type="match status" value="1"/>
</dbReference>
<keyword evidence="1" id="KW-0479">Metal-binding</keyword>
<dbReference type="InterPro" id="IPR036875">
    <property type="entry name" value="Znf_CCHC_sf"/>
</dbReference>
<feature type="region of interest" description="Disordered" evidence="3">
    <location>
        <begin position="125"/>
        <end position="153"/>
    </location>
</feature>
<organism evidence="5 6">
    <name type="scientific">Dorcoceras hygrometricum</name>
    <dbReference type="NCBI Taxonomy" id="472368"/>
    <lineage>
        <taxon>Eukaryota</taxon>
        <taxon>Viridiplantae</taxon>
        <taxon>Streptophyta</taxon>
        <taxon>Embryophyta</taxon>
        <taxon>Tracheophyta</taxon>
        <taxon>Spermatophyta</taxon>
        <taxon>Magnoliopsida</taxon>
        <taxon>eudicotyledons</taxon>
        <taxon>Gunneridae</taxon>
        <taxon>Pentapetalae</taxon>
        <taxon>asterids</taxon>
        <taxon>lamiids</taxon>
        <taxon>Lamiales</taxon>
        <taxon>Gesneriaceae</taxon>
        <taxon>Didymocarpoideae</taxon>
        <taxon>Trichosporeae</taxon>
        <taxon>Loxocarpinae</taxon>
        <taxon>Dorcoceras</taxon>
    </lineage>
</organism>
<accession>A0A2Z7AQA2</accession>
<keyword evidence="1" id="KW-0863">Zinc-finger</keyword>
<feature type="region of interest" description="Disordered" evidence="3">
    <location>
        <begin position="295"/>
        <end position="316"/>
    </location>
</feature>
<dbReference type="Gene3D" id="6.10.250.2910">
    <property type="match status" value="1"/>
</dbReference>
<protein>
    <recommendedName>
        <fullName evidence="4">CCHC-type domain-containing protein</fullName>
    </recommendedName>
</protein>
<proteinExistence type="predicted"/>
<evidence type="ECO:0000256" key="2">
    <source>
        <dbReference type="SAM" id="Coils"/>
    </source>
</evidence>
<dbReference type="GO" id="GO:0008270">
    <property type="term" value="F:zinc ion binding"/>
    <property type="evidence" value="ECO:0007669"/>
    <property type="project" value="UniProtKB-KW"/>
</dbReference>
<dbReference type="Gene3D" id="4.10.60.10">
    <property type="entry name" value="Zinc finger, CCHC-type"/>
    <property type="match status" value="1"/>
</dbReference>
<name>A0A2Z7AQA2_9LAMI</name>
<keyword evidence="6" id="KW-1185">Reference proteome</keyword>
<feature type="domain" description="CCHC-type" evidence="4">
    <location>
        <begin position="197"/>
        <end position="211"/>
    </location>
</feature>
<dbReference type="OrthoDB" id="1000712at2759"/>
<dbReference type="AlphaFoldDB" id="A0A2Z7AQA2"/>
<evidence type="ECO:0000256" key="3">
    <source>
        <dbReference type="SAM" id="MobiDB-lite"/>
    </source>
</evidence>
<sequence length="422" mass="48696">MFSKIKTCATAKEIWEKLVQICEGNDETKENKLTVAQQKYEAIKMKDGETMAEFDERFSAVVIELNSLGKEYSNSELVLKVMRALPKEWDVKTMAMRESKDLNKMELHDLFANLKAYEFELETRSEAGPSTSQPTKALAATTAEPCSPSTSKLADQLSDDVMSLFVKKFGKYLRRSLNPSTSFNNYNKSDKVSSELKCYNCDRPGHFAADCNRPKRDDRNKRNDRRADDRYRKEERYRRDEEDNERSVDRSKDKSKDKFKERSNDRRMKTSSNKRFSRKHDRKVLVAEESTKCWADSDSDSSSSSSSSSDSEQEEVHCFMADQTDDDEVFDFSNVEFTRDDLVIALNDMVKEYRKLSHSFEEAKAENMSLKSSSIDSNSDEFEDIDILKTELSKLQAENEMLKDETSELKAEIEELNQLVSS</sequence>
<keyword evidence="1" id="KW-0862">Zinc</keyword>
<evidence type="ECO:0000256" key="1">
    <source>
        <dbReference type="PROSITE-ProRule" id="PRU00047"/>
    </source>
</evidence>
<dbReference type="PROSITE" id="PS50158">
    <property type="entry name" value="ZF_CCHC"/>
    <property type="match status" value="1"/>
</dbReference>
<reference evidence="5 6" key="1">
    <citation type="journal article" date="2015" name="Proc. Natl. Acad. Sci. U.S.A.">
        <title>The resurrection genome of Boea hygrometrica: A blueprint for survival of dehydration.</title>
        <authorList>
            <person name="Xiao L."/>
            <person name="Yang G."/>
            <person name="Zhang L."/>
            <person name="Yang X."/>
            <person name="Zhao S."/>
            <person name="Ji Z."/>
            <person name="Zhou Q."/>
            <person name="Hu M."/>
            <person name="Wang Y."/>
            <person name="Chen M."/>
            <person name="Xu Y."/>
            <person name="Jin H."/>
            <person name="Xiao X."/>
            <person name="Hu G."/>
            <person name="Bao F."/>
            <person name="Hu Y."/>
            <person name="Wan P."/>
            <person name="Li L."/>
            <person name="Deng X."/>
            <person name="Kuang T."/>
            <person name="Xiang C."/>
            <person name="Zhu J.K."/>
            <person name="Oliver M.J."/>
            <person name="He Y."/>
        </authorList>
    </citation>
    <scope>NUCLEOTIDE SEQUENCE [LARGE SCALE GENOMIC DNA]</scope>
    <source>
        <strain evidence="6">cv. XS01</strain>
    </source>
</reference>